<dbReference type="GO" id="GO:0047475">
    <property type="term" value="F:phenylacetate-CoA ligase activity"/>
    <property type="evidence" value="ECO:0007669"/>
    <property type="project" value="UniProtKB-EC"/>
</dbReference>
<organism evidence="12 13">
    <name type="scientific">Rhodocyclus tenuis</name>
    <name type="common">Rhodospirillum tenue</name>
    <dbReference type="NCBI Taxonomy" id="1066"/>
    <lineage>
        <taxon>Bacteria</taxon>
        <taxon>Pseudomonadati</taxon>
        <taxon>Pseudomonadota</taxon>
        <taxon>Betaproteobacteria</taxon>
        <taxon>Rhodocyclales</taxon>
        <taxon>Rhodocyclaceae</taxon>
        <taxon>Rhodocyclus</taxon>
    </lineage>
</organism>
<dbReference type="UniPathway" id="UPA00930"/>
<dbReference type="GO" id="GO:0010124">
    <property type="term" value="P:phenylacetate catabolic process"/>
    <property type="evidence" value="ECO:0007669"/>
    <property type="project" value="UniProtKB-UniRule"/>
</dbReference>
<dbReference type="Gene3D" id="3.30.300.30">
    <property type="match status" value="1"/>
</dbReference>
<dbReference type="Pfam" id="PF14535">
    <property type="entry name" value="AMP-binding_C_2"/>
    <property type="match status" value="1"/>
</dbReference>
<evidence type="ECO:0000256" key="3">
    <source>
        <dbReference type="ARBA" id="ARBA00022741"/>
    </source>
</evidence>
<dbReference type="FunFam" id="3.40.50.12780:FF:000016">
    <property type="entry name" value="Phenylacetate-coenzyme A ligase"/>
    <property type="match status" value="1"/>
</dbReference>
<dbReference type="SUPFAM" id="SSF56801">
    <property type="entry name" value="Acetyl-CoA synthetase-like"/>
    <property type="match status" value="1"/>
</dbReference>
<sequence length="437" mass="48559">MFYDAVEGISRDSLAALQTERLRRSVATCLASPFYGKRLRALGLGPENFNSPDDVRKLPFTVKDDLRAGYPDGFLCQPRDAFIRLHVSSGTTGAPTAVYYTANDVDSWSHLVARCMHAVGLRRGDVFQNMSGYGLFTGGLGIHYGAERLGCLTVPAGAGNSKRQLKLLRDFGVDGVHIIPSYALHFGHFLQQEGIEPGDLKWRFALIGAEPHTERARRRIEELLGLKAFNSYGLTEMNGPGVAFECAAQAGMHVWEDAYIAEIVDPVSGEALPDGEVGELVMTTLCRDGMPLLRYRTRDLTRFIPGECACGRTHRRLDRITGRTDDMIIIKGCNVFPMQIEQALMAMPEVAPNYLIELYQENDMDQIRVKVEIQDEVFAADDRTRAALHKRLVARLRDEILVTPAVELVRRGSIPPAEGKAVRVDDRRVHEDCRSGA</sequence>
<dbReference type="InterPro" id="IPR000873">
    <property type="entry name" value="AMP-dep_synth/lig_dom"/>
</dbReference>
<evidence type="ECO:0000256" key="9">
    <source>
        <dbReference type="PIRNR" id="PIRNR006444"/>
    </source>
</evidence>
<evidence type="ECO:0000256" key="5">
    <source>
        <dbReference type="ARBA" id="ARBA00061566"/>
    </source>
</evidence>
<evidence type="ECO:0000259" key="10">
    <source>
        <dbReference type="Pfam" id="PF00501"/>
    </source>
</evidence>
<keyword evidence="3 9" id="KW-0547">Nucleotide-binding</keyword>
<comment type="catalytic activity">
    <reaction evidence="9">
        <text>2-phenylacetate + ATP + CoA = phenylacetyl-CoA + AMP + diphosphate</text>
        <dbReference type="Rhea" id="RHEA:20956"/>
        <dbReference type="ChEBI" id="CHEBI:18401"/>
        <dbReference type="ChEBI" id="CHEBI:30616"/>
        <dbReference type="ChEBI" id="CHEBI:33019"/>
        <dbReference type="ChEBI" id="CHEBI:57287"/>
        <dbReference type="ChEBI" id="CHEBI:57390"/>
        <dbReference type="ChEBI" id="CHEBI:456215"/>
        <dbReference type="EC" id="6.2.1.30"/>
    </reaction>
</comment>
<gene>
    <name evidence="12" type="ORF">GGD90_000953</name>
</gene>
<dbReference type="PANTHER" id="PTHR43845">
    <property type="entry name" value="BLR5969 PROTEIN"/>
    <property type="match status" value="1"/>
</dbReference>
<dbReference type="OrthoDB" id="580775at2"/>
<dbReference type="Pfam" id="PF00501">
    <property type="entry name" value="AMP-binding"/>
    <property type="match status" value="1"/>
</dbReference>
<dbReference type="CDD" id="cd05913">
    <property type="entry name" value="PaaK"/>
    <property type="match status" value="1"/>
</dbReference>
<dbReference type="GO" id="GO:0000166">
    <property type="term" value="F:nucleotide binding"/>
    <property type="evidence" value="ECO:0007669"/>
    <property type="project" value="UniProtKB-KW"/>
</dbReference>
<dbReference type="InterPro" id="IPR045851">
    <property type="entry name" value="AMP-bd_C_sf"/>
</dbReference>
<dbReference type="Gene3D" id="3.40.50.12780">
    <property type="entry name" value="N-terminal domain of ligase-like"/>
    <property type="match status" value="1"/>
</dbReference>
<comment type="similarity">
    <text evidence="5 9">Belongs to the phenylacetyl-CoA ligase family.</text>
</comment>
<dbReference type="PANTHER" id="PTHR43845:SF1">
    <property type="entry name" value="BLR5969 PROTEIN"/>
    <property type="match status" value="1"/>
</dbReference>
<evidence type="ECO:0000259" key="11">
    <source>
        <dbReference type="Pfam" id="PF14535"/>
    </source>
</evidence>
<dbReference type="AlphaFoldDB" id="A0A840G3U2"/>
<evidence type="ECO:0000256" key="2">
    <source>
        <dbReference type="ARBA" id="ARBA00022598"/>
    </source>
</evidence>
<evidence type="ECO:0000256" key="8">
    <source>
        <dbReference type="ARBA" id="ARBA00075111"/>
    </source>
</evidence>
<dbReference type="EMBL" id="JACIGE010000002">
    <property type="protein sequence ID" value="MBB4246596.1"/>
    <property type="molecule type" value="Genomic_DNA"/>
</dbReference>
<evidence type="ECO:0000256" key="1">
    <source>
        <dbReference type="ARBA" id="ARBA00011245"/>
    </source>
</evidence>
<name>A0A840G3U2_RHOTE</name>
<dbReference type="PIRSF" id="PIRSF006444">
    <property type="entry name" value="PaaK"/>
    <property type="match status" value="1"/>
</dbReference>
<accession>A0A840G3U2</accession>
<evidence type="ECO:0000313" key="12">
    <source>
        <dbReference type="EMBL" id="MBB4246596.1"/>
    </source>
</evidence>
<evidence type="ECO:0000313" key="13">
    <source>
        <dbReference type="Proteomes" id="UP000587070"/>
    </source>
</evidence>
<dbReference type="InterPro" id="IPR011880">
    <property type="entry name" value="PA_CoA_ligase"/>
</dbReference>
<feature type="domain" description="AMP-dependent synthetase/ligase" evidence="10">
    <location>
        <begin position="85"/>
        <end position="282"/>
    </location>
</feature>
<dbReference type="Proteomes" id="UP000587070">
    <property type="component" value="Unassembled WGS sequence"/>
</dbReference>
<reference evidence="12 13" key="1">
    <citation type="submission" date="2020-08" db="EMBL/GenBank/DDBJ databases">
        <title>Genome sequencing of Purple Non-Sulfur Bacteria from various extreme environments.</title>
        <authorList>
            <person name="Mayer M."/>
        </authorList>
    </citation>
    <scope>NUCLEOTIDE SEQUENCE [LARGE SCALE GENOMIC DNA]</scope>
    <source>
        <strain evidence="12 13">2761</strain>
    </source>
</reference>
<dbReference type="EC" id="6.2.1.30" evidence="6 9"/>
<proteinExistence type="inferred from homology"/>
<evidence type="ECO:0000256" key="7">
    <source>
        <dbReference type="ARBA" id="ARBA00068695"/>
    </source>
</evidence>
<dbReference type="RefSeq" id="WP_153114653.1">
    <property type="nucleotide sequence ID" value="NZ_JACIGE010000002.1"/>
</dbReference>
<comment type="caution">
    <text evidence="12">The sequence shown here is derived from an EMBL/GenBank/DDBJ whole genome shotgun (WGS) entry which is preliminary data.</text>
</comment>
<dbReference type="InterPro" id="IPR042099">
    <property type="entry name" value="ANL_N_sf"/>
</dbReference>
<keyword evidence="2 9" id="KW-0436">Ligase</keyword>
<evidence type="ECO:0000256" key="6">
    <source>
        <dbReference type="ARBA" id="ARBA00066629"/>
    </source>
</evidence>
<keyword evidence="13" id="KW-1185">Reference proteome</keyword>
<evidence type="ECO:0000256" key="4">
    <source>
        <dbReference type="ARBA" id="ARBA00060591"/>
    </source>
</evidence>
<comment type="function">
    <text evidence="9">Catalyzes the activation of phenylacetic acid (PA) to phenylacetyl-CoA (PA-CoA).</text>
</comment>
<comment type="pathway">
    <text evidence="4 9">Aromatic compound metabolism; phenylacetate degradation.</text>
</comment>
<comment type="subunit">
    <text evidence="1">Monomer.</text>
</comment>
<protein>
    <recommendedName>
        <fullName evidence="7 9">Phenylacetate-coenzyme A ligase</fullName>
        <ecNumber evidence="6 9">6.2.1.30</ecNumber>
    </recommendedName>
    <alternativeName>
        <fullName evidence="8 9">Phenylacetyl-CoA ligase</fullName>
    </alternativeName>
</protein>
<dbReference type="InterPro" id="IPR028154">
    <property type="entry name" value="AMP-dep_Lig_C"/>
</dbReference>
<feature type="domain" description="AMP-dependent ligase C-terminal" evidence="11">
    <location>
        <begin position="332"/>
        <end position="428"/>
    </location>
</feature>